<keyword evidence="4" id="KW-0677">Repeat</keyword>
<dbReference type="PRINTS" id="PR00783">
    <property type="entry name" value="MINTRINSICP"/>
</dbReference>
<evidence type="ECO:0000259" key="10">
    <source>
        <dbReference type="PROSITE" id="PS51499"/>
    </source>
</evidence>
<name>A0A1R3GBU7_COCAP</name>
<dbReference type="FunFam" id="1.25.10.10:FF:000300">
    <property type="entry name" value="U-box domain-containing protein 4"/>
    <property type="match status" value="1"/>
</dbReference>
<protein>
    <submittedName>
        <fullName evidence="11">Armadillo</fullName>
    </submittedName>
</protein>
<keyword evidence="5 9" id="KW-1133">Transmembrane helix</keyword>
<dbReference type="SMART" id="SM00185">
    <property type="entry name" value="ARM"/>
    <property type="match status" value="5"/>
</dbReference>
<dbReference type="Gene3D" id="1.20.1080.10">
    <property type="entry name" value="Glycerol uptake facilitator protein"/>
    <property type="match status" value="1"/>
</dbReference>
<keyword evidence="3 9" id="KW-0812">Transmembrane</keyword>
<feature type="domain" description="APO" evidence="10">
    <location>
        <begin position="728"/>
        <end position="813"/>
    </location>
</feature>
<dbReference type="EMBL" id="AWWV01014650">
    <property type="protein sequence ID" value="OMO55543.1"/>
    <property type="molecule type" value="Genomic_DNA"/>
</dbReference>
<feature type="transmembrane region" description="Helical" evidence="9">
    <location>
        <begin position="459"/>
        <end position="477"/>
    </location>
</feature>
<dbReference type="CDD" id="cd00333">
    <property type="entry name" value="MIP"/>
    <property type="match status" value="1"/>
</dbReference>
<evidence type="ECO:0000256" key="9">
    <source>
        <dbReference type="SAM" id="Phobius"/>
    </source>
</evidence>
<dbReference type="PANTHER" id="PTHR45724">
    <property type="entry name" value="AQUAPORIN NIP2-1"/>
    <property type="match status" value="1"/>
</dbReference>
<feature type="transmembrane region" description="Helical" evidence="9">
    <location>
        <begin position="351"/>
        <end position="372"/>
    </location>
</feature>
<evidence type="ECO:0000256" key="8">
    <source>
        <dbReference type="SAM" id="MobiDB-lite"/>
    </source>
</evidence>
<evidence type="ECO:0000256" key="3">
    <source>
        <dbReference type="ARBA" id="ARBA00022692"/>
    </source>
</evidence>
<dbReference type="InterPro" id="IPR034294">
    <property type="entry name" value="Aquaporin_transptr"/>
</dbReference>
<proteinExistence type="predicted"/>
<accession>A0A1R3GBU7</accession>
<comment type="subcellular location">
    <subcellularLocation>
        <location evidence="1">Membrane</location>
        <topology evidence="1">Multi-pass membrane protein</topology>
    </subcellularLocation>
</comment>
<organism evidence="11 12">
    <name type="scientific">Corchorus capsularis</name>
    <name type="common">Jute</name>
    <dbReference type="NCBI Taxonomy" id="210143"/>
    <lineage>
        <taxon>Eukaryota</taxon>
        <taxon>Viridiplantae</taxon>
        <taxon>Streptophyta</taxon>
        <taxon>Embryophyta</taxon>
        <taxon>Tracheophyta</taxon>
        <taxon>Spermatophyta</taxon>
        <taxon>Magnoliopsida</taxon>
        <taxon>eudicotyledons</taxon>
        <taxon>Gunneridae</taxon>
        <taxon>Pentapetalae</taxon>
        <taxon>rosids</taxon>
        <taxon>malvids</taxon>
        <taxon>Malvales</taxon>
        <taxon>Malvaceae</taxon>
        <taxon>Grewioideae</taxon>
        <taxon>Apeibeae</taxon>
        <taxon>Corchorus</taxon>
    </lineage>
</organism>
<dbReference type="Pfam" id="PF05634">
    <property type="entry name" value="APO_RNA-bind"/>
    <property type="match status" value="3"/>
</dbReference>
<comment type="caution">
    <text evidence="11">The sequence shown here is derived from an EMBL/GenBank/DDBJ whole genome shotgun (WGS) entry which is preliminary data.</text>
</comment>
<dbReference type="InterPro" id="IPR011989">
    <property type="entry name" value="ARM-like"/>
</dbReference>
<dbReference type="InterPro" id="IPR058678">
    <property type="entry name" value="ARM_PUB"/>
</dbReference>
<dbReference type="AlphaFoldDB" id="A0A1R3GBU7"/>
<feature type="repeat" description="ARM" evidence="7">
    <location>
        <begin position="110"/>
        <end position="152"/>
    </location>
</feature>
<dbReference type="Proteomes" id="UP000188268">
    <property type="component" value="Unassembled WGS sequence"/>
</dbReference>
<dbReference type="SUPFAM" id="SSF48371">
    <property type="entry name" value="ARM repeat"/>
    <property type="match status" value="1"/>
</dbReference>
<dbReference type="PANTHER" id="PTHR45724:SF6">
    <property type="entry name" value="AQUAPORIN NIP-TYPE"/>
    <property type="match status" value="1"/>
</dbReference>
<evidence type="ECO:0000313" key="12">
    <source>
        <dbReference type="Proteomes" id="UP000188268"/>
    </source>
</evidence>
<sequence>MDTVADNHSPSSSSSSDVDGTPRGATSAVHRALQLIQSDDSDSKLQAAKEIRRLTKTSQRCRRLLADAVVPLVSMLRLDSPESHHESALLALLNLAVKDEKNKISIVEAGALEPVISFLHNENLNLQEYATAALLTLSASVNNKPIIGESGAIPLLVDILRHGSTQAKVDSVTALSNLSTHPENFTIILGTSPIPPIVNLLITCKKSSKTAEKCCSLIESLVGFDEGRTSLTAEEGGVLAVVEVLENGTLQAREHAVGALLTMCESDRCKYREPILREGVIPGLLELTVQGTPKSQTKAQTLLRLLRDSPYPRSELQPDTLENIVCNIISQIDGDDQSSKAKKMLAEMVQLIAEIVGTYFVIFTGCGAVAVNKIYGSVTFPGICVTWGLIVMVMIYSLGHISGAHFNPAVTITLAIFRRFPLKQLMGSILASGTLALVFDITPSAYFGTVPVGSNGQSLTVEIIISFLLMFVISGATTDNRGVGELGGIAVGMTIMLNVFVAGPVSGASMNPARSIGPALVKHVYKGLWVYIVGPIIGTFAGAFTYNLMSSKVDLKKMRPMILKRIEDRAKDYPVPGMIPVAQEVLEARALLIRGVSILVKLFPVHACKRIGNSRVHEWVSGGVKDILVPVEAFHLRNMFQGVIKHDQRFDFDRVPAIVELCWQAGAHINDETLNSGSLTADEDYGSVSGVESLSHEDLRVIANGTLKAWETLRTGVQRLLLVYPTKVCKHCSEVHVGPSGHRARLCGVFRYQSWRGAHFWKNANVDDLVPPNNVWRRRPQDPVVLLDEGRNYYGHAPAVVDLCSQAGAVVPTKYLCMMKVNGLTAPRSS</sequence>
<evidence type="ECO:0000256" key="5">
    <source>
        <dbReference type="ARBA" id="ARBA00022989"/>
    </source>
</evidence>
<evidence type="ECO:0000313" key="11">
    <source>
        <dbReference type="EMBL" id="OMO55543.1"/>
    </source>
</evidence>
<evidence type="ECO:0000256" key="4">
    <source>
        <dbReference type="ARBA" id="ARBA00022737"/>
    </source>
</evidence>
<feature type="transmembrane region" description="Helical" evidence="9">
    <location>
        <begin position="378"/>
        <end position="399"/>
    </location>
</feature>
<keyword evidence="6 9" id="KW-0472">Membrane</keyword>
<dbReference type="Gene3D" id="1.25.10.10">
    <property type="entry name" value="Leucine-rich Repeat Variant"/>
    <property type="match status" value="1"/>
</dbReference>
<keyword evidence="2" id="KW-0813">Transport</keyword>
<feature type="transmembrane region" description="Helical" evidence="9">
    <location>
        <begin position="489"/>
        <end position="508"/>
    </location>
</feature>
<feature type="transmembrane region" description="Helical" evidence="9">
    <location>
        <begin position="528"/>
        <end position="549"/>
    </location>
</feature>
<dbReference type="InterPro" id="IPR000425">
    <property type="entry name" value="MIP"/>
</dbReference>
<dbReference type="Pfam" id="PF25598">
    <property type="entry name" value="ARM_PUB"/>
    <property type="match status" value="1"/>
</dbReference>
<dbReference type="GO" id="GO:0016020">
    <property type="term" value="C:membrane"/>
    <property type="evidence" value="ECO:0007669"/>
    <property type="project" value="UniProtKB-SubCell"/>
</dbReference>
<dbReference type="GO" id="GO:0003723">
    <property type="term" value="F:RNA binding"/>
    <property type="evidence" value="ECO:0007669"/>
    <property type="project" value="InterPro"/>
</dbReference>
<dbReference type="InterPro" id="IPR022357">
    <property type="entry name" value="MIP_CS"/>
</dbReference>
<feature type="transmembrane region" description="Helical" evidence="9">
    <location>
        <begin position="420"/>
        <end position="439"/>
    </location>
</feature>
<feature type="region of interest" description="Disordered" evidence="8">
    <location>
        <begin position="1"/>
        <end position="27"/>
    </location>
</feature>
<evidence type="ECO:0000256" key="6">
    <source>
        <dbReference type="ARBA" id="ARBA00023136"/>
    </source>
</evidence>
<keyword evidence="12" id="KW-1185">Reference proteome</keyword>
<dbReference type="GO" id="GO:0015267">
    <property type="term" value="F:channel activity"/>
    <property type="evidence" value="ECO:0007669"/>
    <property type="project" value="InterPro"/>
</dbReference>
<dbReference type="InterPro" id="IPR023271">
    <property type="entry name" value="Aquaporin-like"/>
</dbReference>
<dbReference type="PROSITE" id="PS50176">
    <property type="entry name" value="ARM_REPEAT"/>
    <property type="match status" value="2"/>
</dbReference>
<reference evidence="11 12" key="1">
    <citation type="submission" date="2013-09" db="EMBL/GenBank/DDBJ databases">
        <title>Corchorus capsularis genome sequencing.</title>
        <authorList>
            <person name="Alam M."/>
            <person name="Haque M.S."/>
            <person name="Islam M.S."/>
            <person name="Emdad E.M."/>
            <person name="Islam M.M."/>
            <person name="Ahmed B."/>
            <person name="Halim A."/>
            <person name="Hossen Q.M.M."/>
            <person name="Hossain M.Z."/>
            <person name="Ahmed R."/>
            <person name="Khan M.M."/>
            <person name="Islam R."/>
            <person name="Rashid M.M."/>
            <person name="Khan S.A."/>
            <person name="Rahman M.S."/>
            <person name="Alam M."/>
        </authorList>
    </citation>
    <scope>NUCLEOTIDE SEQUENCE [LARGE SCALE GENOMIC DNA]</scope>
    <source>
        <strain evidence="12">cv. CVL-1</strain>
        <tissue evidence="11">Whole seedling</tissue>
    </source>
</reference>
<dbReference type="Gramene" id="OMO55543">
    <property type="protein sequence ID" value="OMO55543"/>
    <property type="gene ID" value="CCACVL1_27199"/>
</dbReference>
<gene>
    <name evidence="11" type="ORF">CCACVL1_27199</name>
</gene>
<dbReference type="InterPro" id="IPR016024">
    <property type="entry name" value="ARM-type_fold"/>
</dbReference>
<feature type="domain" description="APO" evidence="10">
    <location>
        <begin position="617"/>
        <end position="671"/>
    </location>
</feature>
<dbReference type="OrthoDB" id="7537227at2759"/>
<dbReference type="InterPro" id="IPR000225">
    <property type="entry name" value="Armadillo"/>
</dbReference>
<dbReference type="PROSITE" id="PS00221">
    <property type="entry name" value="MIP"/>
    <property type="match status" value="1"/>
</dbReference>
<feature type="repeat" description="ARM" evidence="7">
    <location>
        <begin position="151"/>
        <end position="184"/>
    </location>
</feature>
<dbReference type="PROSITE" id="PS51499">
    <property type="entry name" value="APO"/>
    <property type="match status" value="2"/>
</dbReference>
<dbReference type="Pfam" id="PF00230">
    <property type="entry name" value="MIP"/>
    <property type="match status" value="1"/>
</dbReference>
<dbReference type="SUPFAM" id="SSF81338">
    <property type="entry name" value="Aquaporin-like"/>
    <property type="match status" value="1"/>
</dbReference>
<evidence type="ECO:0000256" key="2">
    <source>
        <dbReference type="ARBA" id="ARBA00022448"/>
    </source>
</evidence>
<evidence type="ECO:0000256" key="7">
    <source>
        <dbReference type="PROSITE-ProRule" id="PRU00259"/>
    </source>
</evidence>
<evidence type="ECO:0000256" key="1">
    <source>
        <dbReference type="ARBA" id="ARBA00004141"/>
    </source>
</evidence>
<dbReference type="InterPro" id="IPR023342">
    <property type="entry name" value="APO_dom"/>
</dbReference>